<feature type="transmembrane region" description="Helical" evidence="2">
    <location>
        <begin position="170"/>
        <end position="200"/>
    </location>
</feature>
<keyword evidence="4" id="KW-1185">Reference proteome</keyword>
<feature type="transmembrane region" description="Helical" evidence="2">
    <location>
        <begin position="132"/>
        <end position="149"/>
    </location>
</feature>
<dbReference type="AlphaFoldDB" id="A0A3D9ZH78"/>
<feature type="transmembrane region" description="Helical" evidence="2">
    <location>
        <begin position="73"/>
        <end position="95"/>
    </location>
</feature>
<evidence type="ECO:0000313" key="4">
    <source>
        <dbReference type="Proteomes" id="UP000256913"/>
    </source>
</evidence>
<dbReference type="EMBL" id="QUMQ01000001">
    <property type="protein sequence ID" value="REF96607.1"/>
    <property type="molecule type" value="Genomic_DNA"/>
</dbReference>
<gene>
    <name evidence="3" type="ORF">DFJ67_2596</name>
</gene>
<feature type="region of interest" description="Disordered" evidence="1">
    <location>
        <begin position="1"/>
        <end position="29"/>
    </location>
</feature>
<keyword evidence="2" id="KW-0812">Transmembrane</keyword>
<feature type="compositionally biased region" description="Basic and acidic residues" evidence="1">
    <location>
        <begin position="1"/>
        <end position="14"/>
    </location>
</feature>
<evidence type="ECO:0000256" key="2">
    <source>
        <dbReference type="SAM" id="Phobius"/>
    </source>
</evidence>
<feature type="compositionally biased region" description="Polar residues" evidence="1">
    <location>
        <begin position="409"/>
        <end position="420"/>
    </location>
</feature>
<feature type="transmembrane region" description="Helical" evidence="2">
    <location>
        <begin position="220"/>
        <end position="239"/>
    </location>
</feature>
<evidence type="ECO:0000256" key="1">
    <source>
        <dbReference type="SAM" id="MobiDB-lite"/>
    </source>
</evidence>
<comment type="caution">
    <text evidence="3">The sequence shown here is derived from an EMBL/GenBank/DDBJ whole genome shotgun (WGS) entry which is preliminary data.</text>
</comment>
<name>A0A3D9ZH78_9ACTN</name>
<proteinExistence type="predicted"/>
<feature type="transmembrane region" description="Helical" evidence="2">
    <location>
        <begin position="260"/>
        <end position="287"/>
    </location>
</feature>
<protein>
    <submittedName>
        <fullName evidence="3">Monosaccharide ABC transporter membrane protein (CUT2 family)</fullName>
    </submittedName>
</protein>
<feature type="transmembrane region" description="Helical" evidence="2">
    <location>
        <begin position="293"/>
        <end position="311"/>
    </location>
</feature>
<feature type="transmembrane region" description="Helical" evidence="2">
    <location>
        <begin position="107"/>
        <end position="126"/>
    </location>
</feature>
<feature type="transmembrane region" description="Helical" evidence="2">
    <location>
        <begin position="323"/>
        <end position="340"/>
    </location>
</feature>
<dbReference type="Proteomes" id="UP000256913">
    <property type="component" value="Unassembled WGS sequence"/>
</dbReference>
<evidence type="ECO:0000313" key="3">
    <source>
        <dbReference type="EMBL" id="REF96607.1"/>
    </source>
</evidence>
<keyword evidence="2" id="KW-1133">Transmembrane helix</keyword>
<keyword evidence="2" id="KW-0472">Membrane</keyword>
<organism evidence="3 4">
    <name type="scientific">Asanoa ferruginea</name>
    <dbReference type="NCBI Taxonomy" id="53367"/>
    <lineage>
        <taxon>Bacteria</taxon>
        <taxon>Bacillati</taxon>
        <taxon>Actinomycetota</taxon>
        <taxon>Actinomycetes</taxon>
        <taxon>Micromonosporales</taxon>
        <taxon>Micromonosporaceae</taxon>
        <taxon>Asanoa</taxon>
    </lineage>
</organism>
<feature type="compositionally biased region" description="Basic and acidic residues" evidence="1">
    <location>
        <begin position="421"/>
        <end position="436"/>
    </location>
</feature>
<sequence length="436" mass="44693">MGYDDSIYRRREGDSLDAGGPGDYRDDYPSGEFGIGDLRSTDTTDPGRQGVPAAVLDDVFDDPAHGEPGRDRLAFHIIWEVVLLLAVGGVGYLLIREDSGALRGNALEQLLVAGAALGLLAMGAGLTLRAGAVNLALGPVAVASALHFAENGDRGIVPTLAQATVAALVLGLLVGIVVVVFHVPGWAASLAAALGVLVFIQRRPLPVNVQGGYDPTDHALYLFAGVAIVAVLGGLLGTVKSVRRSVGRFRPVADPARRRGPVAAALTGGAIAISMPLAAGAGVLIAASSDGPIAPSSGLEWTGLAVGAALLGGTSAYGRRGGVFGTVFAVALLVVGQRYITERGWDDITPAVLGAGAVALGLVVTRLVETFGRPKSAGIDDTPWQTTTTGPPMAPAPAPRSPIGERTDSWSSTLPAQPTESRADTWDTERWSGGDR</sequence>
<accession>A0A3D9ZH78</accession>
<dbReference type="RefSeq" id="WP_239097225.1">
    <property type="nucleotide sequence ID" value="NZ_BONB01000019.1"/>
</dbReference>
<reference evidence="3 4" key="1">
    <citation type="submission" date="2018-08" db="EMBL/GenBank/DDBJ databases">
        <title>Sequencing the genomes of 1000 actinobacteria strains.</title>
        <authorList>
            <person name="Klenk H.-P."/>
        </authorList>
    </citation>
    <scope>NUCLEOTIDE SEQUENCE [LARGE SCALE GENOMIC DNA]</scope>
    <source>
        <strain evidence="3 4">DSM 44099</strain>
    </source>
</reference>
<feature type="region of interest" description="Disordered" evidence="1">
    <location>
        <begin position="375"/>
        <end position="436"/>
    </location>
</feature>
<feature type="transmembrane region" description="Helical" evidence="2">
    <location>
        <begin position="352"/>
        <end position="368"/>
    </location>
</feature>